<keyword evidence="4" id="KW-0808">Transferase</keyword>
<dbReference type="InterPro" id="IPR008271">
    <property type="entry name" value="Ser/Thr_kinase_AS"/>
</dbReference>
<dbReference type="GO" id="GO:0004674">
    <property type="term" value="F:protein serine/threonine kinase activity"/>
    <property type="evidence" value="ECO:0007669"/>
    <property type="project" value="UniProtKB-KW"/>
</dbReference>
<keyword evidence="8" id="KW-1185">Reference proteome</keyword>
<dbReference type="InterPro" id="IPR017441">
    <property type="entry name" value="Protein_kinase_ATP_BS"/>
</dbReference>
<keyword evidence="4" id="KW-0418">Kinase</keyword>
<dbReference type="PANTHER" id="PTHR24418">
    <property type="entry name" value="TYROSINE-PROTEIN KINASE"/>
    <property type="match status" value="1"/>
</dbReference>
<proteinExistence type="inferred from homology"/>
<comment type="similarity">
    <text evidence="4">Belongs to the protein kinase superfamily.</text>
</comment>
<name>A0A913Y5H8_EXADI</name>
<organism evidence="7 8">
    <name type="scientific">Exaiptasia diaphana</name>
    <name type="common">Tropical sea anemone</name>
    <name type="synonym">Aiptasia pulchella</name>
    <dbReference type="NCBI Taxonomy" id="2652724"/>
    <lineage>
        <taxon>Eukaryota</taxon>
        <taxon>Metazoa</taxon>
        <taxon>Cnidaria</taxon>
        <taxon>Anthozoa</taxon>
        <taxon>Hexacorallia</taxon>
        <taxon>Actiniaria</taxon>
        <taxon>Aiptasiidae</taxon>
        <taxon>Exaiptasia</taxon>
    </lineage>
</organism>
<dbReference type="PROSITE" id="PS00107">
    <property type="entry name" value="PROTEIN_KINASE_ATP"/>
    <property type="match status" value="1"/>
</dbReference>
<evidence type="ECO:0000313" key="8">
    <source>
        <dbReference type="Proteomes" id="UP000887567"/>
    </source>
</evidence>
<dbReference type="GeneID" id="110252943"/>
<reference evidence="7" key="1">
    <citation type="submission" date="2022-11" db="UniProtKB">
        <authorList>
            <consortium name="EnsemblMetazoa"/>
        </authorList>
    </citation>
    <scope>IDENTIFICATION</scope>
</reference>
<accession>A0A913Y5H8</accession>
<evidence type="ECO:0000256" key="2">
    <source>
        <dbReference type="ARBA" id="ARBA00022840"/>
    </source>
</evidence>
<dbReference type="OrthoDB" id="6513151at2759"/>
<dbReference type="InterPro" id="IPR011009">
    <property type="entry name" value="Kinase-like_dom_sf"/>
</dbReference>
<dbReference type="GO" id="GO:0005524">
    <property type="term" value="F:ATP binding"/>
    <property type="evidence" value="ECO:0007669"/>
    <property type="project" value="UniProtKB-UniRule"/>
</dbReference>
<sequence length="260" mass="30211">MVRKKTYIGKRLKNHKKKFQASVEKRREEMREIRKRLKEQKNVKEKLDQLNELYEEECRKRKKAERIANNYYWEWRAEREAKDEALENQINKPSSLPDSFYIKSSLLHFDVDGNGEEIIGAGVFGTVKLCLYKGSIVAAKCFEESGEETVAATKRSILKEAKVLLNLKSHNSIPTLLGVCLDEEPNKIILQLYQIERKSITLNLLCKQHENAMLSEGDWHSLINDLAKAINHVHMCGYLHNDIKTDNVVIYKSATLLFQF</sequence>
<evidence type="ECO:0000256" key="3">
    <source>
        <dbReference type="PROSITE-ProRule" id="PRU10141"/>
    </source>
</evidence>
<evidence type="ECO:0000313" key="7">
    <source>
        <dbReference type="EnsemblMetazoa" id="XP_020915462.1"/>
    </source>
</evidence>
<evidence type="ECO:0000256" key="5">
    <source>
        <dbReference type="SAM" id="Coils"/>
    </source>
</evidence>
<dbReference type="SUPFAM" id="SSF56112">
    <property type="entry name" value="Protein kinase-like (PK-like)"/>
    <property type="match status" value="1"/>
</dbReference>
<dbReference type="Pfam" id="PF00069">
    <property type="entry name" value="Pkinase"/>
    <property type="match status" value="1"/>
</dbReference>
<keyword evidence="4" id="KW-0723">Serine/threonine-protein kinase</keyword>
<dbReference type="Proteomes" id="UP000887567">
    <property type="component" value="Unplaced"/>
</dbReference>
<keyword evidence="1 3" id="KW-0547">Nucleotide-binding</keyword>
<evidence type="ECO:0000256" key="1">
    <source>
        <dbReference type="ARBA" id="ARBA00022741"/>
    </source>
</evidence>
<evidence type="ECO:0000259" key="6">
    <source>
        <dbReference type="PROSITE" id="PS50011"/>
    </source>
</evidence>
<dbReference type="PROSITE" id="PS50011">
    <property type="entry name" value="PROTEIN_KINASE_DOM"/>
    <property type="match status" value="1"/>
</dbReference>
<dbReference type="PROSITE" id="PS00108">
    <property type="entry name" value="PROTEIN_KINASE_ST"/>
    <property type="match status" value="1"/>
</dbReference>
<dbReference type="InterPro" id="IPR050198">
    <property type="entry name" value="Non-receptor_tyrosine_kinases"/>
</dbReference>
<protein>
    <recommendedName>
        <fullName evidence="6">Protein kinase domain-containing protein</fullName>
    </recommendedName>
</protein>
<feature type="domain" description="Protein kinase" evidence="6">
    <location>
        <begin position="113"/>
        <end position="260"/>
    </location>
</feature>
<dbReference type="AlphaFoldDB" id="A0A913Y5H8"/>
<dbReference type="Gene3D" id="1.10.510.10">
    <property type="entry name" value="Transferase(Phosphotransferase) domain 1"/>
    <property type="match status" value="1"/>
</dbReference>
<dbReference type="RefSeq" id="XP_020915462.1">
    <property type="nucleotide sequence ID" value="XM_021059803.1"/>
</dbReference>
<keyword evidence="2 3" id="KW-0067">ATP-binding</keyword>
<feature type="coiled-coil region" evidence="5">
    <location>
        <begin position="16"/>
        <end position="67"/>
    </location>
</feature>
<dbReference type="InterPro" id="IPR000719">
    <property type="entry name" value="Prot_kinase_dom"/>
</dbReference>
<dbReference type="EnsemblMetazoa" id="XM_021059803.1">
    <property type="protein sequence ID" value="XP_020915462.1"/>
    <property type="gene ID" value="LOC110252943"/>
</dbReference>
<keyword evidence="5" id="KW-0175">Coiled coil</keyword>
<feature type="binding site" evidence="3">
    <location>
        <position position="140"/>
    </location>
    <ligand>
        <name>ATP</name>
        <dbReference type="ChEBI" id="CHEBI:30616"/>
    </ligand>
</feature>
<evidence type="ECO:0000256" key="4">
    <source>
        <dbReference type="RuleBase" id="RU000304"/>
    </source>
</evidence>
<dbReference type="Gene3D" id="3.30.200.20">
    <property type="entry name" value="Phosphorylase Kinase, domain 1"/>
    <property type="match status" value="1"/>
</dbReference>
<dbReference type="KEGG" id="epa:110252943"/>